<feature type="transmembrane region" description="Helical" evidence="5">
    <location>
        <begin position="556"/>
        <end position="576"/>
    </location>
</feature>
<evidence type="ECO:0000313" key="7">
    <source>
        <dbReference type="Proteomes" id="UP000039865"/>
    </source>
</evidence>
<feature type="transmembrane region" description="Helical" evidence="5">
    <location>
        <begin position="309"/>
        <end position="329"/>
    </location>
</feature>
<dbReference type="Gene3D" id="1.20.1250.20">
    <property type="entry name" value="MFS general substrate transporter like domains"/>
    <property type="match status" value="1"/>
</dbReference>
<name>A0A077ZWH3_STYLE</name>
<accession>A0A077ZWH3</accession>
<dbReference type="OMA" id="GREMPEN"/>
<dbReference type="AlphaFoldDB" id="A0A077ZWH3"/>
<keyword evidence="3 5" id="KW-1133">Transmembrane helix</keyword>
<evidence type="ECO:0000256" key="5">
    <source>
        <dbReference type="SAM" id="Phobius"/>
    </source>
</evidence>
<feature type="transmembrane region" description="Helical" evidence="5">
    <location>
        <begin position="111"/>
        <end position="129"/>
    </location>
</feature>
<feature type="transmembrane region" description="Helical" evidence="5">
    <location>
        <begin position="494"/>
        <end position="515"/>
    </location>
</feature>
<feature type="transmembrane region" description="Helical" evidence="5">
    <location>
        <begin position="223"/>
        <end position="242"/>
    </location>
</feature>
<evidence type="ECO:0000256" key="4">
    <source>
        <dbReference type="ARBA" id="ARBA00023136"/>
    </source>
</evidence>
<dbReference type="Proteomes" id="UP000039865">
    <property type="component" value="Unassembled WGS sequence"/>
</dbReference>
<reference evidence="6 7" key="1">
    <citation type="submission" date="2014-06" db="EMBL/GenBank/DDBJ databases">
        <authorList>
            <person name="Swart Estienne"/>
        </authorList>
    </citation>
    <scope>NUCLEOTIDE SEQUENCE [LARGE SCALE GENOMIC DNA]</scope>
    <source>
        <strain evidence="6 7">130c</strain>
    </source>
</reference>
<proteinExistence type="predicted"/>
<feature type="transmembrane region" description="Helical" evidence="5">
    <location>
        <begin position="439"/>
        <end position="457"/>
    </location>
</feature>
<dbReference type="GO" id="GO:0016020">
    <property type="term" value="C:membrane"/>
    <property type="evidence" value="ECO:0007669"/>
    <property type="project" value="UniProtKB-SubCell"/>
</dbReference>
<keyword evidence="2 5" id="KW-0812">Transmembrane</keyword>
<feature type="transmembrane region" description="Helical" evidence="5">
    <location>
        <begin position="248"/>
        <end position="268"/>
    </location>
</feature>
<comment type="subcellular location">
    <subcellularLocation>
        <location evidence="1">Membrane</location>
        <topology evidence="1">Multi-pass membrane protein</topology>
    </subcellularLocation>
</comment>
<dbReference type="InterPro" id="IPR036259">
    <property type="entry name" value="MFS_trans_sf"/>
</dbReference>
<sequence length="581" mass="67718">MGRSWELQAIIIAKKNCLLGGDTPYCFAGRRTLRRDTQQVWNIISKLNSNILITMTELNSIELRTASLEMKNKLSNVDQQLAETPLIQAKPQQDIKVQDILDKIPFGRFHYRFLLIIFLHYFSGTYISYNLGYLLMYPKYQCQVHDTQNYQECSREYICNNPNGLIWKIEEENHLSLNNWIQRLDLMCSDSIQIGLFGTIDFLSQLFTSLFITPQSDKYGKRWFTIAGATVQIPAFLIILIFKSTILFYFSIIIIGITFVNKNFVMYSHFMDYMGDKGSFITGWMFCLESFNFIITPFILYYISKDTQILAYIGLIMTCIVVISFKFIYFPESLKFTIIQGRYEQAKTDVKKIMFENGHRQTEYKIITDLIDQYADQQIKVNQSNRIEGQQEKEKPSILKLLQTTKYTIRNVILMIILWIATSSSFFMFNFYIKYVQANVFLIGIAMGFSCFGYLFSDLILQRVGFLRLINISYTTTSAILIIIVFVDPTSINIYIYALIFLIFKSFVCMNYSAIFLAHIYLFDSRILATSFGICSFFSRICLLFVPMIVEIPNTQIPLIYLMVINFIAFGCSFLLKRIDQ</sequence>
<protein>
    <submittedName>
        <fullName evidence="6">Solute carrier family 22 member 4</fullName>
    </submittedName>
</protein>
<dbReference type="EMBL" id="CCKQ01003108">
    <property type="protein sequence ID" value="CDW74214.1"/>
    <property type="molecule type" value="Genomic_DNA"/>
</dbReference>
<feature type="transmembrane region" description="Helical" evidence="5">
    <location>
        <begin position="280"/>
        <end position="303"/>
    </location>
</feature>
<dbReference type="OrthoDB" id="6612291at2759"/>
<evidence type="ECO:0000256" key="1">
    <source>
        <dbReference type="ARBA" id="ARBA00004141"/>
    </source>
</evidence>
<organism evidence="6 7">
    <name type="scientific">Stylonychia lemnae</name>
    <name type="common">Ciliate</name>
    <dbReference type="NCBI Taxonomy" id="5949"/>
    <lineage>
        <taxon>Eukaryota</taxon>
        <taxon>Sar</taxon>
        <taxon>Alveolata</taxon>
        <taxon>Ciliophora</taxon>
        <taxon>Intramacronucleata</taxon>
        <taxon>Spirotrichea</taxon>
        <taxon>Stichotrichia</taxon>
        <taxon>Sporadotrichida</taxon>
        <taxon>Oxytrichidae</taxon>
        <taxon>Stylonychinae</taxon>
        <taxon>Stylonychia</taxon>
    </lineage>
</organism>
<feature type="transmembrane region" description="Helical" evidence="5">
    <location>
        <begin position="527"/>
        <end position="550"/>
    </location>
</feature>
<keyword evidence="4 5" id="KW-0472">Membrane</keyword>
<evidence type="ECO:0000256" key="3">
    <source>
        <dbReference type="ARBA" id="ARBA00022989"/>
    </source>
</evidence>
<dbReference type="PANTHER" id="PTHR24064">
    <property type="entry name" value="SOLUTE CARRIER FAMILY 22 MEMBER"/>
    <property type="match status" value="1"/>
</dbReference>
<keyword evidence="7" id="KW-1185">Reference proteome</keyword>
<feature type="transmembrane region" description="Helical" evidence="5">
    <location>
        <begin position="412"/>
        <end position="433"/>
    </location>
</feature>
<dbReference type="Pfam" id="PF07690">
    <property type="entry name" value="MFS_1"/>
    <property type="match status" value="1"/>
</dbReference>
<dbReference type="InterPro" id="IPR011701">
    <property type="entry name" value="MFS"/>
</dbReference>
<gene>
    <name evidence="6" type="primary">Contig14883.g15851</name>
    <name evidence="6" type="ORF">STYLEM_3208</name>
</gene>
<dbReference type="GO" id="GO:0022857">
    <property type="term" value="F:transmembrane transporter activity"/>
    <property type="evidence" value="ECO:0007669"/>
    <property type="project" value="InterPro"/>
</dbReference>
<dbReference type="SUPFAM" id="SSF103473">
    <property type="entry name" value="MFS general substrate transporter"/>
    <property type="match status" value="1"/>
</dbReference>
<evidence type="ECO:0000313" key="6">
    <source>
        <dbReference type="EMBL" id="CDW74214.1"/>
    </source>
</evidence>
<feature type="transmembrane region" description="Helical" evidence="5">
    <location>
        <begin position="469"/>
        <end position="488"/>
    </location>
</feature>
<dbReference type="InParanoid" id="A0A077ZWH3"/>
<evidence type="ECO:0000256" key="2">
    <source>
        <dbReference type="ARBA" id="ARBA00022692"/>
    </source>
</evidence>